<gene>
    <name evidence="3" type="ORF">NE237_001700</name>
</gene>
<dbReference type="AlphaFoldDB" id="A0A9Q0KU15"/>
<evidence type="ECO:0000256" key="1">
    <source>
        <dbReference type="SAM" id="MobiDB-lite"/>
    </source>
</evidence>
<proteinExistence type="predicted"/>
<reference evidence="3" key="1">
    <citation type="journal article" date="2023" name="Plant J.">
        <title>The genome of the king protea, Protea cynaroides.</title>
        <authorList>
            <person name="Chang J."/>
            <person name="Duong T.A."/>
            <person name="Schoeman C."/>
            <person name="Ma X."/>
            <person name="Roodt D."/>
            <person name="Barker N."/>
            <person name="Li Z."/>
            <person name="Van de Peer Y."/>
            <person name="Mizrachi E."/>
        </authorList>
    </citation>
    <scope>NUCLEOTIDE SEQUENCE</scope>
    <source>
        <tissue evidence="3">Young leaves</tissue>
    </source>
</reference>
<keyword evidence="4" id="KW-1185">Reference proteome</keyword>
<feature type="region of interest" description="Disordered" evidence="1">
    <location>
        <begin position="150"/>
        <end position="171"/>
    </location>
</feature>
<dbReference type="EMBL" id="JAMYWD010000003">
    <property type="protein sequence ID" value="KAJ4976594.1"/>
    <property type="molecule type" value="Genomic_DNA"/>
</dbReference>
<organism evidence="3 4">
    <name type="scientific">Protea cynaroides</name>
    <dbReference type="NCBI Taxonomy" id="273540"/>
    <lineage>
        <taxon>Eukaryota</taxon>
        <taxon>Viridiplantae</taxon>
        <taxon>Streptophyta</taxon>
        <taxon>Embryophyta</taxon>
        <taxon>Tracheophyta</taxon>
        <taxon>Spermatophyta</taxon>
        <taxon>Magnoliopsida</taxon>
        <taxon>Proteales</taxon>
        <taxon>Proteaceae</taxon>
        <taxon>Protea</taxon>
    </lineage>
</organism>
<dbReference type="OrthoDB" id="2008664at2759"/>
<feature type="signal peptide" evidence="2">
    <location>
        <begin position="1"/>
        <end position="22"/>
    </location>
</feature>
<evidence type="ECO:0000313" key="4">
    <source>
        <dbReference type="Proteomes" id="UP001141806"/>
    </source>
</evidence>
<dbReference type="Proteomes" id="UP001141806">
    <property type="component" value="Unassembled WGS sequence"/>
</dbReference>
<protein>
    <submittedName>
        <fullName evidence="3">Uncharacterized protein</fullName>
    </submittedName>
</protein>
<keyword evidence="2" id="KW-0732">Signal</keyword>
<feature type="chain" id="PRO_5040473704" evidence="2">
    <location>
        <begin position="23"/>
        <end position="200"/>
    </location>
</feature>
<name>A0A9Q0KU15_9MAGN</name>
<feature type="region of interest" description="Disordered" evidence="1">
    <location>
        <begin position="81"/>
        <end position="121"/>
    </location>
</feature>
<evidence type="ECO:0000313" key="3">
    <source>
        <dbReference type="EMBL" id="KAJ4976594.1"/>
    </source>
</evidence>
<evidence type="ECO:0000256" key="2">
    <source>
        <dbReference type="SAM" id="SignalP"/>
    </source>
</evidence>
<comment type="caution">
    <text evidence="3">The sequence shown here is derived from an EMBL/GenBank/DDBJ whole genome shotgun (WGS) entry which is preliminary data.</text>
</comment>
<feature type="compositionally biased region" description="Basic residues" evidence="1">
    <location>
        <begin position="91"/>
        <end position="115"/>
    </location>
</feature>
<sequence>MAKARLAVAITLIFSLFLLSHAPNQPLKPEDLDNIVVEWKPASSSYDLLDSATDTKILLPGDEPKQDSIPKFEVADDAMAKLPSGSDGEKHHYHHHHHHNHKNQSHCHHHHHKNHTHSERMEEKDQMEKLFEQRIAEEESQARKVGFLHGKRDHDHKPSEEGEEGEGMMGLEEGEMKHRKKVWKKEKKHACLFKWFRKFF</sequence>
<feature type="compositionally biased region" description="Basic and acidic residues" evidence="1">
    <location>
        <begin position="150"/>
        <end position="160"/>
    </location>
</feature>
<accession>A0A9Q0KU15</accession>